<dbReference type="EMBL" id="CACRXK020025692">
    <property type="protein sequence ID" value="CAB4039648.1"/>
    <property type="molecule type" value="Genomic_DNA"/>
</dbReference>
<dbReference type="Gene3D" id="1.20.1250.20">
    <property type="entry name" value="MFS general substrate transporter like domains"/>
    <property type="match status" value="1"/>
</dbReference>
<keyword evidence="5" id="KW-0472">Membrane</keyword>
<dbReference type="GO" id="GO:0022857">
    <property type="term" value="F:transmembrane transporter activity"/>
    <property type="evidence" value="ECO:0007669"/>
    <property type="project" value="InterPro"/>
</dbReference>
<dbReference type="InterPro" id="IPR052983">
    <property type="entry name" value="MFS_Riboflavin_Transporter"/>
</dbReference>
<organism evidence="6 7">
    <name type="scientific">Paramuricea clavata</name>
    <name type="common">Red gorgonian</name>
    <name type="synonym">Violescent sea-whip</name>
    <dbReference type="NCBI Taxonomy" id="317549"/>
    <lineage>
        <taxon>Eukaryota</taxon>
        <taxon>Metazoa</taxon>
        <taxon>Cnidaria</taxon>
        <taxon>Anthozoa</taxon>
        <taxon>Octocorallia</taxon>
        <taxon>Malacalcyonacea</taxon>
        <taxon>Plexauridae</taxon>
        <taxon>Paramuricea</taxon>
    </lineage>
</organism>
<evidence type="ECO:0000256" key="4">
    <source>
        <dbReference type="ARBA" id="ARBA00022989"/>
    </source>
</evidence>
<evidence type="ECO:0000313" key="6">
    <source>
        <dbReference type="EMBL" id="CAB4039648.1"/>
    </source>
</evidence>
<reference evidence="6" key="1">
    <citation type="submission" date="2020-04" db="EMBL/GenBank/DDBJ databases">
        <authorList>
            <person name="Alioto T."/>
            <person name="Alioto T."/>
            <person name="Gomez Garrido J."/>
        </authorList>
    </citation>
    <scope>NUCLEOTIDE SEQUENCE</scope>
    <source>
        <strain evidence="6">A484AB</strain>
    </source>
</reference>
<dbReference type="AlphaFoldDB" id="A0A7D9K0P2"/>
<dbReference type="InterPro" id="IPR011701">
    <property type="entry name" value="MFS"/>
</dbReference>
<dbReference type="PANTHER" id="PTHR43385">
    <property type="entry name" value="RIBOFLAVIN TRANSPORTER RIBJ"/>
    <property type="match status" value="1"/>
</dbReference>
<gene>
    <name evidence="6" type="ORF">PACLA_8A007178</name>
</gene>
<dbReference type="Pfam" id="PF07690">
    <property type="entry name" value="MFS_1"/>
    <property type="match status" value="1"/>
</dbReference>
<evidence type="ECO:0000256" key="3">
    <source>
        <dbReference type="ARBA" id="ARBA00022692"/>
    </source>
</evidence>
<dbReference type="SUPFAM" id="SSF103473">
    <property type="entry name" value="MFS general substrate transporter"/>
    <property type="match status" value="1"/>
</dbReference>
<dbReference type="GO" id="GO:0016020">
    <property type="term" value="C:membrane"/>
    <property type="evidence" value="ECO:0007669"/>
    <property type="project" value="UniProtKB-SubCell"/>
</dbReference>
<dbReference type="OrthoDB" id="410267at2759"/>
<comment type="subcellular location">
    <subcellularLocation>
        <location evidence="1">Membrane</location>
        <topology evidence="1">Multi-pass membrane protein</topology>
    </subcellularLocation>
</comment>
<evidence type="ECO:0000256" key="1">
    <source>
        <dbReference type="ARBA" id="ARBA00004141"/>
    </source>
</evidence>
<keyword evidence="4" id="KW-1133">Transmembrane helix</keyword>
<accession>A0A7D9K0P2</accession>
<protein>
    <submittedName>
        <fullName evidence="6">Oxalate:formate antiporter-like isoform X1</fullName>
    </submittedName>
</protein>
<dbReference type="PANTHER" id="PTHR43385:SF1">
    <property type="entry name" value="RIBOFLAVIN TRANSPORTER RIBJ"/>
    <property type="match status" value="1"/>
</dbReference>
<proteinExistence type="predicted"/>
<evidence type="ECO:0000256" key="5">
    <source>
        <dbReference type="ARBA" id="ARBA00023136"/>
    </source>
</evidence>
<evidence type="ECO:0000313" key="7">
    <source>
        <dbReference type="Proteomes" id="UP001152795"/>
    </source>
</evidence>
<keyword evidence="2" id="KW-0813">Transport</keyword>
<name>A0A7D9K0P2_PARCT</name>
<dbReference type="InterPro" id="IPR036259">
    <property type="entry name" value="MFS_trans_sf"/>
</dbReference>
<feature type="non-terminal residue" evidence="6">
    <location>
        <position position="1"/>
    </location>
</feature>
<dbReference type="Proteomes" id="UP001152795">
    <property type="component" value="Unassembled WGS sequence"/>
</dbReference>
<keyword evidence="7" id="KW-1185">Reference proteome</keyword>
<evidence type="ECO:0000256" key="2">
    <source>
        <dbReference type="ARBA" id="ARBA00022448"/>
    </source>
</evidence>
<comment type="caution">
    <text evidence="6">The sequence shown here is derived from an EMBL/GenBank/DDBJ whole genome shotgun (WGS) entry which is preliminary data.</text>
</comment>
<keyword evidence="3" id="KW-0812">Transmembrane</keyword>
<sequence>MYTNPNNLAPNITAGPNNDKYFDQDEILDRVPSLFIVVGVVCAVMTVIGVLLLFDPPKQDHSVGEKTFFQRLTNTDDEIEDTSQHKERADLYDDAHPLEMIKTRNFWLLWFLALVNGEVLIFLQSLYKAYGETFIADDHFLALVGSISTAFISVGRMFWGMIADRLPIKAALVLQNAIITALLLTFTLSEKAGKWMFLIWMVGIQSTSAGTTANLLSATAIIFRMKYFATNYGLVCSSM</sequence>